<dbReference type="InterPro" id="IPR047590">
    <property type="entry name" value="FtsX_proteobact-type"/>
</dbReference>
<keyword evidence="10 12" id="KW-0472">Membrane</keyword>
<keyword evidence="11 12" id="KW-0131">Cell cycle</keyword>
<feature type="domain" description="ABC3 transporter permease C-terminal" evidence="13">
    <location>
        <begin position="183"/>
        <end position="298"/>
    </location>
</feature>
<dbReference type="RefSeq" id="WP_261920086.1">
    <property type="nucleotide sequence ID" value="NZ_CP022011.1"/>
</dbReference>
<evidence type="ECO:0000256" key="4">
    <source>
        <dbReference type="ARBA" id="ARBA00021907"/>
    </source>
</evidence>
<keyword evidence="6 12" id="KW-0997">Cell inner membrane</keyword>
<evidence type="ECO:0000256" key="6">
    <source>
        <dbReference type="ARBA" id="ARBA00022519"/>
    </source>
</evidence>
<reference evidence="15" key="1">
    <citation type="submission" date="2017-06" db="EMBL/GenBank/DDBJ databases">
        <title>Genome sequencing of pathogenic and non-pathogenic strains within Bisgaard taxon 40.</title>
        <authorList>
            <person name="Ladner J.T."/>
            <person name="Lovett S.P."/>
            <person name="Koroleva G."/>
            <person name="Lorch J.M."/>
        </authorList>
    </citation>
    <scope>NUCLEOTIDE SEQUENCE</scope>
    <source>
        <strain evidence="15">27576-1-I1</strain>
    </source>
</reference>
<comment type="similarity">
    <text evidence="2 12">Belongs to the ABC-4 integral membrane protein family. FtsX subfamily.</text>
</comment>
<evidence type="ECO:0000256" key="2">
    <source>
        <dbReference type="ARBA" id="ARBA00007379"/>
    </source>
</evidence>
<dbReference type="InterPro" id="IPR040690">
    <property type="entry name" value="FtsX_ECD"/>
</dbReference>
<protein>
    <recommendedName>
        <fullName evidence="4 12">Cell division protein FtsX</fullName>
    </recommendedName>
</protein>
<feature type="domain" description="FtsX extracellular" evidence="14">
    <location>
        <begin position="69"/>
        <end position="158"/>
    </location>
</feature>
<evidence type="ECO:0000256" key="8">
    <source>
        <dbReference type="ARBA" id="ARBA00022692"/>
    </source>
</evidence>
<dbReference type="Pfam" id="PF18075">
    <property type="entry name" value="FtsX_ECD"/>
    <property type="match status" value="1"/>
</dbReference>
<keyword evidence="9" id="KW-1133">Transmembrane helix</keyword>
<dbReference type="NCBIfam" id="TIGR00439">
    <property type="entry name" value="FtsX_Gneg"/>
    <property type="match status" value="1"/>
</dbReference>
<evidence type="ECO:0000256" key="5">
    <source>
        <dbReference type="ARBA" id="ARBA00022475"/>
    </source>
</evidence>
<keyword evidence="16" id="KW-1185">Reference proteome</keyword>
<evidence type="ECO:0000256" key="3">
    <source>
        <dbReference type="ARBA" id="ARBA00011160"/>
    </source>
</evidence>
<accession>A0A8E3S936</accession>
<dbReference type="Proteomes" id="UP000955338">
    <property type="component" value="Chromosome"/>
</dbReference>
<dbReference type="PANTHER" id="PTHR47755:SF1">
    <property type="entry name" value="CELL DIVISION PROTEIN FTSX"/>
    <property type="match status" value="1"/>
</dbReference>
<evidence type="ECO:0000259" key="13">
    <source>
        <dbReference type="Pfam" id="PF02687"/>
    </source>
</evidence>
<keyword evidence="5 12" id="KW-1003">Cell membrane</keyword>
<evidence type="ECO:0000256" key="1">
    <source>
        <dbReference type="ARBA" id="ARBA00004429"/>
    </source>
</evidence>
<dbReference type="EMBL" id="CP022011">
    <property type="protein sequence ID" value="QDJ15408.1"/>
    <property type="molecule type" value="Genomic_DNA"/>
</dbReference>
<sequence>MKQKNLHASYFLKIYLVLQQVWRQLLQHKLGTCLTFLVIGCSLTLPTFSYLVWKNLAISTQHFSPRFSLTLYLDKKLTSNQTEQLLEKVKQQEGVAAVKFISRQEGLMQLQQWSDFAEALKVLDENPLPDAITVEAKPTASFVQLKTDFQHLAGVSLVKANDDWQDKLFSLTQFAAKVAIGCVVLMLLTVFLVVGNSIRAEVDSRKPEIEVLKLLGATDHYILRPFLYTGIFYGLVGGSIACLFSLIIEWSLRSDINVIATQFSMVLRLVWLSPAEVIFLLMSSVLLGYLASWITARKHLRKV</sequence>
<dbReference type="GO" id="GO:0005886">
    <property type="term" value="C:plasma membrane"/>
    <property type="evidence" value="ECO:0007669"/>
    <property type="project" value="UniProtKB-SubCell"/>
</dbReference>
<comment type="function">
    <text evidence="12">Part of the ABC transporter FtsEX involved in cellular division.</text>
</comment>
<evidence type="ECO:0000259" key="14">
    <source>
        <dbReference type="Pfam" id="PF18075"/>
    </source>
</evidence>
<keyword evidence="7 12" id="KW-0132">Cell division</keyword>
<proteinExistence type="inferred from homology"/>
<evidence type="ECO:0000256" key="12">
    <source>
        <dbReference type="PIRNR" id="PIRNR003097"/>
    </source>
</evidence>
<evidence type="ECO:0000256" key="11">
    <source>
        <dbReference type="ARBA" id="ARBA00023306"/>
    </source>
</evidence>
<evidence type="ECO:0000313" key="15">
    <source>
        <dbReference type="EMBL" id="QDJ15408.1"/>
    </source>
</evidence>
<comment type="subcellular location">
    <subcellularLocation>
        <location evidence="1">Cell inner membrane</location>
        <topology evidence="1">Multi-pass membrane protein</topology>
    </subcellularLocation>
</comment>
<comment type="subunit">
    <text evidence="3">Forms a membrane-associated complex with FtsE.</text>
</comment>
<evidence type="ECO:0000256" key="7">
    <source>
        <dbReference type="ARBA" id="ARBA00022618"/>
    </source>
</evidence>
<dbReference type="PIRSF" id="PIRSF003097">
    <property type="entry name" value="FtsX"/>
    <property type="match status" value="1"/>
</dbReference>
<name>A0A8E3S936_9PAST</name>
<dbReference type="InterPro" id="IPR004513">
    <property type="entry name" value="FtsX"/>
</dbReference>
<evidence type="ECO:0000256" key="9">
    <source>
        <dbReference type="ARBA" id="ARBA00022989"/>
    </source>
</evidence>
<dbReference type="Gene3D" id="3.30.70.3040">
    <property type="match status" value="1"/>
</dbReference>
<dbReference type="GO" id="GO:0032153">
    <property type="term" value="C:cell division site"/>
    <property type="evidence" value="ECO:0007669"/>
    <property type="project" value="TreeGrafter"/>
</dbReference>
<gene>
    <name evidence="15" type="ORF">CEP48_08235</name>
</gene>
<evidence type="ECO:0000256" key="10">
    <source>
        <dbReference type="ARBA" id="ARBA00023136"/>
    </source>
</evidence>
<dbReference type="GO" id="GO:0051301">
    <property type="term" value="P:cell division"/>
    <property type="evidence" value="ECO:0007669"/>
    <property type="project" value="UniProtKB-KW"/>
</dbReference>
<organism evidence="15 16">
    <name type="scientific">Mergibacter septicus</name>
    <dbReference type="NCBI Taxonomy" id="221402"/>
    <lineage>
        <taxon>Bacteria</taxon>
        <taxon>Pseudomonadati</taxon>
        <taxon>Pseudomonadota</taxon>
        <taxon>Gammaproteobacteria</taxon>
        <taxon>Pasteurellales</taxon>
        <taxon>Pasteurellaceae</taxon>
        <taxon>Mergibacter</taxon>
    </lineage>
</organism>
<dbReference type="InterPro" id="IPR003838">
    <property type="entry name" value="ABC3_permease_C"/>
</dbReference>
<keyword evidence="8" id="KW-0812">Transmembrane</keyword>
<evidence type="ECO:0000313" key="16">
    <source>
        <dbReference type="Proteomes" id="UP000955338"/>
    </source>
</evidence>
<dbReference type="PANTHER" id="PTHR47755">
    <property type="entry name" value="CELL DIVISION PROTEIN FTSX"/>
    <property type="match status" value="1"/>
</dbReference>
<dbReference type="AlphaFoldDB" id="A0A8E3S936"/>
<dbReference type="Pfam" id="PF02687">
    <property type="entry name" value="FtsX"/>
    <property type="match status" value="1"/>
</dbReference>